<dbReference type="Proteomes" id="UP001396334">
    <property type="component" value="Unassembled WGS sequence"/>
</dbReference>
<keyword evidence="2" id="KW-1185">Reference proteome</keyword>
<reference evidence="1 2" key="1">
    <citation type="journal article" date="2024" name="G3 (Bethesda)">
        <title>Genome assembly of Hibiscus sabdariffa L. provides insights into metabolisms of medicinal natural products.</title>
        <authorList>
            <person name="Kim T."/>
        </authorList>
    </citation>
    <scope>NUCLEOTIDE SEQUENCE [LARGE SCALE GENOMIC DNA]</scope>
    <source>
        <strain evidence="1">TK-2024</strain>
        <tissue evidence="1">Old leaves</tissue>
    </source>
</reference>
<comment type="caution">
    <text evidence="1">The sequence shown here is derived from an EMBL/GenBank/DDBJ whole genome shotgun (WGS) entry which is preliminary data.</text>
</comment>
<evidence type="ECO:0000313" key="2">
    <source>
        <dbReference type="Proteomes" id="UP001396334"/>
    </source>
</evidence>
<protein>
    <submittedName>
        <fullName evidence="1">Uncharacterized protein</fullName>
    </submittedName>
</protein>
<sequence length="140" mass="15921">MKTLLICHWVACRIHPVKTSDRRLNEMAHIPSSLIAFDDLLEVKWVKNLKLEDMEFNSIMNELFDSTDNTIDGDEMSFSVEEEIRIGEVPVENPIGAQKNKSGERPYATYVTGVSPTGKESDNSLTDENIVYRDEDVQTI</sequence>
<dbReference type="EMBL" id="JBBPBN010000063">
    <property type="protein sequence ID" value="KAK8986386.1"/>
    <property type="molecule type" value="Genomic_DNA"/>
</dbReference>
<name>A0ABR2PDR4_9ROSI</name>
<accession>A0ABR2PDR4</accession>
<gene>
    <name evidence="1" type="ORF">V6N11_009946</name>
</gene>
<evidence type="ECO:0000313" key="1">
    <source>
        <dbReference type="EMBL" id="KAK8986386.1"/>
    </source>
</evidence>
<organism evidence="1 2">
    <name type="scientific">Hibiscus sabdariffa</name>
    <name type="common">roselle</name>
    <dbReference type="NCBI Taxonomy" id="183260"/>
    <lineage>
        <taxon>Eukaryota</taxon>
        <taxon>Viridiplantae</taxon>
        <taxon>Streptophyta</taxon>
        <taxon>Embryophyta</taxon>
        <taxon>Tracheophyta</taxon>
        <taxon>Spermatophyta</taxon>
        <taxon>Magnoliopsida</taxon>
        <taxon>eudicotyledons</taxon>
        <taxon>Gunneridae</taxon>
        <taxon>Pentapetalae</taxon>
        <taxon>rosids</taxon>
        <taxon>malvids</taxon>
        <taxon>Malvales</taxon>
        <taxon>Malvaceae</taxon>
        <taxon>Malvoideae</taxon>
        <taxon>Hibiscus</taxon>
    </lineage>
</organism>
<proteinExistence type="predicted"/>